<dbReference type="CDD" id="cd02440">
    <property type="entry name" value="AdoMet_MTases"/>
    <property type="match status" value="1"/>
</dbReference>
<dbReference type="EMBL" id="JANAVB010016800">
    <property type="protein sequence ID" value="KAJ6831306.1"/>
    <property type="molecule type" value="Genomic_DNA"/>
</dbReference>
<evidence type="ECO:0000256" key="2">
    <source>
        <dbReference type="ARBA" id="ARBA00022552"/>
    </source>
</evidence>
<reference evidence="6" key="2">
    <citation type="submission" date="2023-04" db="EMBL/GenBank/DDBJ databases">
        <authorList>
            <person name="Bruccoleri R.E."/>
            <person name="Oakeley E.J."/>
            <person name="Faust A.-M."/>
            <person name="Dessus-Babus S."/>
            <person name="Altorfer M."/>
            <person name="Burckhardt D."/>
            <person name="Oertli M."/>
            <person name="Naumann U."/>
            <person name="Petersen F."/>
            <person name="Wong J."/>
        </authorList>
    </citation>
    <scope>NUCLEOTIDE SEQUENCE</scope>
    <source>
        <strain evidence="6">GSM-AAB239-AS_SAM_17_03QT</strain>
        <tissue evidence="6">Leaf</tissue>
    </source>
</reference>
<keyword evidence="5" id="KW-0949">S-adenosyl-L-methionine</keyword>
<accession>A0AAX6GRD3</accession>
<dbReference type="SUPFAM" id="SSF53335">
    <property type="entry name" value="S-adenosyl-L-methionine-dependent methyltransferases"/>
    <property type="match status" value="1"/>
</dbReference>
<evidence type="ECO:0000256" key="1">
    <source>
        <dbReference type="ARBA" id="ARBA00022490"/>
    </source>
</evidence>
<gene>
    <name evidence="6" type="ORF">M6B38_349360</name>
</gene>
<keyword evidence="2" id="KW-0698">rRNA processing</keyword>
<dbReference type="InterPro" id="IPR029063">
    <property type="entry name" value="SAM-dependent_MTases_sf"/>
</dbReference>
<keyword evidence="1" id="KW-0963">Cytoplasm</keyword>
<dbReference type="FunFam" id="3.40.50.150:FF:000041">
    <property type="entry name" value="Ribosomal RNA small subunit methyltransferase G"/>
    <property type="match status" value="1"/>
</dbReference>
<evidence type="ECO:0000256" key="3">
    <source>
        <dbReference type="ARBA" id="ARBA00022603"/>
    </source>
</evidence>
<reference evidence="6" key="1">
    <citation type="journal article" date="2023" name="GigaByte">
        <title>Genome assembly of the bearded iris, Iris pallida Lam.</title>
        <authorList>
            <person name="Bruccoleri R.E."/>
            <person name="Oakeley E.J."/>
            <person name="Faust A.M.E."/>
            <person name="Altorfer M."/>
            <person name="Dessus-Babus S."/>
            <person name="Burckhardt D."/>
            <person name="Oertli M."/>
            <person name="Naumann U."/>
            <person name="Petersen F."/>
            <person name="Wong J."/>
        </authorList>
    </citation>
    <scope>NUCLEOTIDE SEQUENCE</scope>
    <source>
        <strain evidence="6">GSM-AAB239-AS_SAM_17_03QT</strain>
    </source>
</reference>
<name>A0AAX6GRD3_IRIPA</name>
<proteinExistence type="inferred from homology"/>
<dbReference type="PANTHER" id="PTHR31760">
    <property type="entry name" value="S-ADENOSYL-L-METHIONINE-DEPENDENT METHYLTRANSFERASES SUPERFAMILY PROTEIN"/>
    <property type="match status" value="1"/>
</dbReference>
<dbReference type="Pfam" id="PF02527">
    <property type="entry name" value="GidB"/>
    <property type="match status" value="1"/>
</dbReference>
<dbReference type="NCBIfam" id="TIGR00138">
    <property type="entry name" value="rsmG_gidB"/>
    <property type="match status" value="1"/>
</dbReference>
<sequence>MLLSPTLFLFNHPHSLLSSVRPFIKHLKFTTKAAAHAAGNSSLQTLSTAQKEQVSLYVDSLLQWNQRMNLTAVTEESEVMTRHVEDSLALIPPLRRAYHSHCSSPSPSSGDGDDLKLVDVGSGAGLPGIIFAIACPGWKVTLLESLQKRCLFLEHVVGIVGLSNVEIVRERAENAGQCLDFRESFDVAVARAVAEMRVLAEYSLPLVRVGGLFVAAKGFDPREEVRTGEKAIRLMGASVLELCSVQSQGPLGQRTAVICFKDGATPKKYPRHPGLDKIWLALDLVWLWVQMTNQ</sequence>
<protein>
    <recommendedName>
        <fullName evidence="8">Ribosomal RNA small subunit methyltransferase G</fullName>
    </recommendedName>
</protein>
<evidence type="ECO:0000256" key="5">
    <source>
        <dbReference type="ARBA" id="ARBA00022691"/>
    </source>
</evidence>
<dbReference type="Proteomes" id="UP001140949">
    <property type="component" value="Unassembled WGS sequence"/>
</dbReference>
<evidence type="ECO:0000256" key="4">
    <source>
        <dbReference type="ARBA" id="ARBA00022679"/>
    </source>
</evidence>
<organism evidence="6 7">
    <name type="scientific">Iris pallida</name>
    <name type="common">Sweet iris</name>
    <dbReference type="NCBI Taxonomy" id="29817"/>
    <lineage>
        <taxon>Eukaryota</taxon>
        <taxon>Viridiplantae</taxon>
        <taxon>Streptophyta</taxon>
        <taxon>Embryophyta</taxon>
        <taxon>Tracheophyta</taxon>
        <taxon>Spermatophyta</taxon>
        <taxon>Magnoliopsida</taxon>
        <taxon>Liliopsida</taxon>
        <taxon>Asparagales</taxon>
        <taxon>Iridaceae</taxon>
        <taxon>Iridoideae</taxon>
        <taxon>Irideae</taxon>
        <taxon>Iris</taxon>
    </lineage>
</organism>
<keyword evidence="7" id="KW-1185">Reference proteome</keyword>
<keyword evidence="3" id="KW-0489">Methyltransferase</keyword>
<dbReference type="Gene3D" id="3.40.50.150">
    <property type="entry name" value="Vaccinia Virus protein VP39"/>
    <property type="match status" value="1"/>
</dbReference>
<dbReference type="GO" id="GO:0070043">
    <property type="term" value="F:rRNA (guanine-N7-)-methyltransferase activity"/>
    <property type="evidence" value="ECO:0007669"/>
    <property type="project" value="TreeGrafter"/>
</dbReference>
<dbReference type="InterPro" id="IPR003682">
    <property type="entry name" value="rRNA_ssu_MeTfrase_G"/>
</dbReference>
<evidence type="ECO:0008006" key="8">
    <source>
        <dbReference type="Google" id="ProtNLM"/>
    </source>
</evidence>
<keyword evidence="4" id="KW-0808">Transferase</keyword>
<dbReference type="GO" id="GO:0005829">
    <property type="term" value="C:cytosol"/>
    <property type="evidence" value="ECO:0007669"/>
    <property type="project" value="TreeGrafter"/>
</dbReference>
<dbReference type="HAMAP" id="MF_00074">
    <property type="entry name" value="16SrRNA_methyltr_G"/>
    <property type="match status" value="1"/>
</dbReference>
<dbReference type="AlphaFoldDB" id="A0AAX6GRD3"/>
<evidence type="ECO:0000313" key="6">
    <source>
        <dbReference type="EMBL" id="KAJ6831306.1"/>
    </source>
</evidence>
<comment type="caution">
    <text evidence="6">The sequence shown here is derived from an EMBL/GenBank/DDBJ whole genome shotgun (WGS) entry which is preliminary data.</text>
</comment>
<evidence type="ECO:0000313" key="7">
    <source>
        <dbReference type="Proteomes" id="UP001140949"/>
    </source>
</evidence>
<dbReference type="PANTHER" id="PTHR31760:SF0">
    <property type="entry name" value="S-ADENOSYL-L-METHIONINE-DEPENDENT METHYLTRANSFERASES SUPERFAMILY PROTEIN"/>
    <property type="match status" value="1"/>
</dbReference>